<feature type="transmembrane region" description="Helical" evidence="1">
    <location>
        <begin position="21"/>
        <end position="41"/>
    </location>
</feature>
<accession>A0A2G9YBH1</accession>
<dbReference type="EMBL" id="PCRF01000062">
    <property type="protein sequence ID" value="PIP16579.1"/>
    <property type="molecule type" value="Genomic_DNA"/>
</dbReference>
<reference evidence="3 4" key="1">
    <citation type="submission" date="2017-09" db="EMBL/GenBank/DDBJ databases">
        <title>Depth-based differentiation of microbial function through sediment-hosted aquifers and enrichment of novel symbionts in the deep terrestrial subsurface.</title>
        <authorList>
            <person name="Probst A.J."/>
            <person name="Ladd B."/>
            <person name="Jarett J.K."/>
            <person name="Geller-Mcgrath D.E."/>
            <person name="Sieber C.M."/>
            <person name="Emerson J.B."/>
            <person name="Anantharaman K."/>
            <person name="Thomas B.C."/>
            <person name="Malmstrom R."/>
            <person name="Stieglmeier M."/>
            <person name="Klingl A."/>
            <person name="Woyke T."/>
            <person name="Ryan C.M."/>
            <person name="Banfield J.F."/>
        </authorList>
    </citation>
    <scope>NUCLEOTIDE SEQUENCE [LARGE SCALE GENOMIC DNA]</scope>
    <source>
        <strain evidence="3">CG23_combo_of_CG06-09_8_20_14_all_48_7</strain>
    </source>
</reference>
<keyword evidence="1" id="KW-0812">Transmembrane</keyword>
<evidence type="ECO:0000256" key="1">
    <source>
        <dbReference type="SAM" id="Phobius"/>
    </source>
</evidence>
<evidence type="ECO:0000313" key="4">
    <source>
        <dbReference type="Proteomes" id="UP000230392"/>
    </source>
</evidence>
<dbReference type="Pfam" id="PF01208">
    <property type="entry name" value="URO-D"/>
    <property type="match status" value="1"/>
</dbReference>
<protein>
    <recommendedName>
        <fullName evidence="2">Uroporphyrinogen decarboxylase (URO-D) domain-containing protein</fullName>
    </recommendedName>
</protein>
<comment type="caution">
    <text evidence="3">The sequence shown here is derived from an EMBL/GenBank/DDBJ whole genome shotgun (WGS) entry which is preliminary data.</text>
</comment>
<dbReference type="GO" id="GO:0004853">
    <property type="term" value="F:uroporphyrinogen decarboxylase activity"/>
    <property type="evidence" value="ECO:0007669"/>
    <property type="project" value="InterPro"/>
</dbReference>
<dbReference type="GO" id="GO:0006779">
    <property type="term" value="P:porphyrin-containing compound biosynthetic process"/>
    <property type="evidence" value="ECO:0007669"/>
    <property type="project" value="InterPro"/>
</dbReference>
<evidence type="ECO:0000313" key="3">
    <source>
        <dbReference type="EMBL" id="PIP16579.1"/>
    </source>
</evidence>
<feature type="domain" description="Uroporphyrinogen decarboxylase (URO-D)" evidence="2">
    <location>
        <begin position="37"/>
        <end position="229"/>
    </location>
</feature>
<evidence type="ECO:0000259" key="2">
    <source>
        <dbReference type="Pfam" id="PF01208"/>
    </source>
</evidence>
<dbReference type="InterPro" id="IPR000257">
    <property type="entry name" value="Uroporphyrinogen_deCOase"/>
</dbReference>
<feature type="non-terminal residue" evidence="3">
    <location>
        <position position="1"/>
    </location>
</feature>
<gene>
    <name evidence="3" type="ORF">COX46_01360</name>
</gene>
<proteinExistence type="predicted"/>
<organism evidence="3 4">
    <name type="scientific">bacterium (Candidatus Ratteibacteria) CG23_combo_of_CG06-09_8_20_14_all_48_7</name>
    <dbReference type="NCBI Taxonomy" id="2014292"/>
    <lineage>
        <taxon>Bacteria</taxon>
        <taxon>Candidatus Ratteibacteria</taxon>
    </lineage>
</organism>
<dbReference type="AlphaFoldDB" id="A0A2G9YBH1"/>
<dbReference type="InterPro" id="IPR038071">
    <property type="entry name" value="UROD/MetE-like_sf"/>
</dbReference>
<dbReference type="Gene3D" id="3.20.20.210">
    <property type="match status" value="1"/>
</dbReference>
<dbReference type="Proteomes" id="UP000230392">
    <property type="component" value="Unassembled WGS sequence"/>
</dbReference>
<dbReference type="SUPFAM" id="SSF51726">
    <property type="entry name" value="UROD/MetE-like"/>
    <property type="match status" value="1"/>
</dbReference>
<keyword evidence="1" id="KW-1133">Transmembrane helix</keyword>
<keyword evidence="1" id="KW-0472">Membrane</keyword>
<name>A0A2G9YBH1_9BACT</name>
<sequence length="238" mass="27483">IRYPRWWSDVVRGYKGRDYPLALTGIGVFGFYSMLRCWMGTENACTIFYDDPVLAEEMLDFLADFFLEVTSRALQDVEVDWFNYFEDFAFKNGPLVSPNIFKRFLLPRYIRLNEYLRSHGVDIISLDSDGNIEVLLPLLIETGINHICPIERAAGMDAVKIRKEYGQAFALMGSIDKRALIKGKKEIEKELLCQVPYLLETGGYIPTIDHSVPPDISYENFQYYLEVKKKLLEGRYGA</sequence>